<sequence length="74" mass="8496">MYTENYIESRKAFLDPFYVSGKFVKYKRVGDKLYVNKGAGKVNILYHGILLDEEGLPEINDKEAIAIAEYIAYV</sequence>
<name>A0A8S5RHY7_9VIRU</name>
<reference evidence="1" key="1">
    <citation type="journal article" date="2021" name="Proc. Natl. Acad. Sci. U.S.A.">
        <title>A Catalog of Tens of Thousands of Viruses from Human Metagenomes Reveals Hidden Associations with Chronic Diseases.</title>
        <authorList>
            <person name="Tisza M.J."/>
            <person name="Buck C.B."/>
        </authorList>
    </citation>
    <scope>NUCLEOTIDE SEQUENCE</scope>
    <source>
        <strain evidence="1">CtML55</strain>
    </source>
</reference>
<accession>A0A8S5RHY7</accession>
<organism evidence="1">
    <name type="scientific">virus sp. ctML55</name>
    <dbReference type="NCBI Taxonomy" id="2827627"/>
    <lineage>
        <taxon>Viruses</taxon>
    </lineage>
</organism>
<dbReference type="EMBL" id="BK059105">
    <property type="protein sequence ID" value="DAE30779.1"/>
    <property type="molecule type" value="Genomic_DNA"/>
</dbReference>
<protein>
    <submittedName>
        <fullName evidence="1">Uncharacterized protein</fullName>
    </submittedName>
</protein>
<proteinExistence type="predicted"/>
<evidence type="ECO:0000313" key="1">
    <source>
        <dbReference type="EMBL" id="DAE30779.1"/>
    </source>
</evidence>